<feature type="transmembrane region" description="Helical" evidence="1">
    <location>
        <begin position="468"/>
        <end position="488"/>
    </location>
</feature>
<dbReference type="EMBL" id="JADKMA010000044">
    <property type="protein sequence ID" value="MBO8192261.1"/>
    <property type="molecule type" value="Genomic_DNA"/>
</dbReference>
<comment type="caution">
    <text evidence="3">The sequence shown here is derived from an EMBL/GenBank/DDBJ whole genome shotgun (WGS) entry which is preliminary data.</text>
</comment>
<evidence type="ECO:0000313" key="4">
    <source>
        <dbReference type="Proteomes" id="UP001519064"/>
    </source>
</evidence>
<keyword evidence="2" id="KW-0732">Signal</keyword>
<keyword evidence="1" id="KW-0472">Membrane</keyword>
<keyword evidence="4" id="KW-1185">Reference proteome</keyword>
<dbReference type="RefSeq" id="WP_209239352.1">
    <property type="nucleotide sequence ID" value="NZ_JADKMA010000044.1"/>
</dbReference>
<name>A0ABS3XAZ6_9ACTN</name>
<feature type="signal peptide" evidence="2">
    <location>
        <begin position="1"/>
        <end position="25"/>
    </location>
</feature>
<reference evidence="3 4" key="1">
    <citation type="submission" date="2020-11" db="EMBL/GenBank/DDBJ databases">
        <title>Streptomyces spirodelae sp. nov., isolated from duckweed.</title>
        <authorList>
            <person name="Saimee Y."/>
            <person name="Duangmal K."/>
        </authorList>
    </citation>
    <scope>NUCLEOTIDE SEQUENCE [LARGE SCALE GENOMIC DNA]</scope>
    <source>
        <strain evidence="3 4">S16-07</strain>
    </source>
</reference>
<keyword evidence="1" id="KW-1133">Transmembrane helix</keyword>
<accession>A0ABS3XAZ6</accession>
<keyword evidence="1" id="KW-0812">Transmembrane</keyword>
<proteinExistence type="predicted"/>
<gene>
    <name evidence="3" type="ORF">ITI46_11370</name>
</gene>
<dbReference type="Proteomes" id="UP001519064">
    <property type="component" value="Unassembled WGS sequence"/>
</dbReference>
<evidence type="ECO:0000256" key="1">
    <source>
        <dbReference type="SAM" id="Phobius"/>
    </source>
</evidence>
<feature type="chain" id="PRO_5046699697" evidence="2">
    <location>
        <begin position="26"/>
        <end position="495"/>
    </location>
</feature>
<sequence>MRRTLLRLGTIMAGLAMSLAQPAGAAPRDGGKAAVELEGPQATRYLDEWKKGQKQPEQGFGFKLKSKGGTARVAVRIDTGRLSGVAEIAGLSKHCHRSGKDRIECSYRARESGTAVQPFELHTAEGSKAGDRAKLTVTATAGAGGEAVKRTTELVVGVPRFEVSGKFERKRQEPGGTARLRLSVRASGPVRAENGVGLTLEPGDRVGLSPLYRSCGYTPVTHDTALCKLDGRAPEPGEVATVDRPVGFHVPKDILYTVFDYHAYAVGAPDDPDLNPGGSYREKRKHWDDWRDGKSEAPALRLRPGKADGLGPFRKNSRLWIKADNHVDISVPGTALRGREGESVAVPIRVRHRWPDGSKAEPNYLGYTYRFTAPQGTTVTGVPEDSGDPMCSVRDHRRAVVCPSFLDGEEIKLHIDRAVPGAEGRVRIEHSSKFPAHDPDRSNDIATLPLKVTGMTAELRARRIAADALPWAVGSTVLLAAACAAYWLRRRGAAG</sequence>
<evidence type="ECO:0000313" key="3">
    <source>
        <dbReference type="EMBL" id="MBO8192261.1"/>
    </source>
</evidence>
<organism evidence="3 4">
    <name type="scientific">Streptomyces oryzae</name>
    <dbReference type="NCBI Taxonomy" id="1434886"/>
    <lineage>
        <taxon>Bacteria</taxon>
        <taxon>Bacillati</taxon>
        <taxon>Actinomycetota</taxon>
        <taxon>Actinomycetes</taxon>
        <taxon>Kitasatosporales</taxon>
        <taxon>Streptomycetaceae</taxon>
        <taxon>Streptomyces</taxon>
    </lineage>
</organism>
<protein>
    <submittedName>
        <fullName evidence="3">Uncharacterized protein</fullName>
    </submittedName>
</protein>
<evidence type="ECO:0000256" key="2">
    <source>
        <dbReference type="SAM" id="SignalP"/>
    </source>
</evidence>